<comment type="caution">
    <text evidence="1">The sequence shown here is derived from an EMBL/GenBank/DDBJ whole genome shotgun (WGS) entry which is preliminary data.</text>
</comment>
<accession>A0ABS8PYA3</accession>
<dbReference type="RefSeq" id="WP_231008447.1">
    <property type="nucleotide sequence ID" value="NZ_JAJNEC010000007.1"/>
</dbReference>
<organism evidence="1 2">
    <name type="scientific">Niabella pedocola</name>
    <dbReference type="NCBI Taxonomy" id="1752077"/>
    <lineage>
        <taxon>Bacteria</taxon>
        <taxon>Pseudomonadati</taxon>
        <taxon>Bacteroidota</taxon>
        <taxon>Chitinophagia</taxon>
        <taxon>Chitinophagales</taxon>
        <taxon>Chitinophagaceae</taxon>
        <taxon>Niabella</taxon>
    </lineage>
</organism>
<gene>
    <name evidence="1" type="ORF">LQ567_23960</name>
</gene>
<evidence type="ECO:0000313" key="1">
    <source>
        <dbReference type="EMBL" id="MCD2425860.1"/>
    </source>
</evidence>
<dbReference type="Proteomes" id="UP001199816">
    <property type="component" value="Unassembled WGS sequence"/>
</dbReference>
<sequence>MKYKIKLPAPFNQQQLQDEIKRGGRFIVYQYCISLVFAVTLRRLSPAIFIPAEQTGTRYKYKYNLLSCLLGWWGIPWGPIYTIKSLQLNNAGGIDVTSDVLLNITEESFGTSWIDLKETTMLFSHPEKAYIRSFKKAFHQKLPSAFRPVQLIVGLFLNVPEGTAPYYVIGIATKYDFDRTVAEIQKALYTQFYKHVRFDFVELDTPQHLKLDLPTYDIDSLKAQGLPFPYPVS</sequence>
<dbReference type="EMBL" id="JAJNEC010000007">
    <property type="protein sequence ID" value="MCD2425860.1"/>
    <property type="molecule type" value="Genomic_DNA"/>
</dbReference>
<reference evidence="1 2" key="1">
    <citation type="submission" date="2021-11" db="EMBL/GenBank/DDBJ databases">
        <title>Genomic of Niabella pedocola.</title>
        <authorList>
            <person name="Wu T."/>
        </authorList>
    </citation>
    <scope>NUCLEOTIDE SEQUENCE [LARGE SCALE GENOMIC DNA]</scope>
    <source>
        <strain evidence="1 2">JCM 31011</strain>
    </source>
</reference>
<protein>
    <submittedName>
        <fullName evidence="1">Uncharacterized protein</fullName>
    </submittedName>
</protein>
<keyword evidence="2" id="KW-1185">Reference proteome</keyword>
<proteinExistence type="predicted"/>
<name>A0ABS8PYA3_9BACT</name>
<evidence type="ECO:0000313" key="2">
    <source>
        <dbReference type="Proteomes" id="UP001199816"/>
    </source>
</evidence>